<name>A0A2R6PVT6_9APHY</name>
<sequence length="71" mass="8066">MATLRKNNIHNNPNISRPPLIFAITPQQTTMQTTGLQWMPYATSTAFAMPLASIQLQWMPMNSDLYSLLQD</sequence>
<gene>
    <name evidence="1" type="ORF">PHLCEN_2v4330</name>
</gene>
<dbReference type="AlphaFoldDB" id="A0A2R6PVT6"/>
<protein>
    <submittedName>
        <fullName evidence="1">Uncharacterized protein</fullName>
    </submittedName>
</protein>
<evidence type="ECO:0000313" key="2">
    <source>
        <dbReference type="Proteomes" id="UP000186601"/>
    </source>
</evidence>
<proteinExistence type="predicted"/>
<reference evidence="1 2" key="1">
    <citation type="submission" date="2018-02" db="EMBL/GenBank/DDBJ databases">
        <title>Genome sequence of the basidiomycete white-rot fungus Phlebia centrifuga.</title>
        <authorList>
            <person name="Granchi Z."/>
            <person name="Peng M."/>
            <person name="de Vries R.P."/>
            <person name="Hilden K."/>
            <person name="Makela M.R."/>
            <person name="Grigoriev I."/>
            <person name="Riley R."/>
        </authorList>
    </citation>
    <scope>NUCLEOTIDE SEQUENCE [LARGE SCALE GENOMIC DNA]</scope>
    <source>
        <strain evidence="1 2">FBCC195</strain>
    </source>
</reference>
<evidence type="ECO:0000313" key="1">
    <source>
        <dbReference type="EMBL" id="PSR97385.1"/>
    </source>
</evidence>
<dbReference type="EMBL" id="MLYV02000438">
    <property type="protein sequence ID" value="PSR97385.1"/>
    <property type="molecule type" value="Genomic_DNA"/>
</dbReference>
<comment type="caution">
    <text evidence="1">The sequence shown here is derived from an EMBL/GenBank/DDBJ whole genome shotgun (WGS) entry which is preliminary data.</text>
</comment>
<accession>A0A2R6PVT6</accession>
<dbReference type="Proteomes" id="UP000186601">
    <property type="component" value="Unassembled WGS sequence"/>
</dbReference>
<keyword evidence="2" id="KW-1185">Reference proteome</keyword>
<organism evidence="1 2">
    <name type="scientific">Hermanssonia centrifuga</name>
    <dbReference type="NCBI Taxonomy" id="98765"/>
    <lineage>
        <taxon>Eukaryota</taxon>
        <taxon>Fungi</taxon>
        <taxon>Dikarya</taxon>
        <taxon>Basidiomycota</taxon>
        <taxon>Agaricomycotina</taxon>
        <taxon>Agaricomycetes</taxon>
        <taxon>Polyporales</taxon>
        <taxon>Meruliaceae</taxon>
        <taxon>Hermanssonia</taxon>
    </lineage>
</organism>